<keyword evidence="5" id="KW-0812">Transmembrane</keyword>
<evidence type="ECO:0000259" key="7">
    <source>
        <dbReference type="Pfam" id="PF07731"/>
    </source>
</evidence>
<dbReference type="Pfam" id="PF00394">
    <property type="entry name" value="Cu-oxidase"/>
    <property type="match status" value="1"/>
</dbReference>
<comment type="similarity">
    <text evidence="1">Belongs to the multicopper oxidase family.</text>
</comment>
<feature type="domain" description="Plastocyanin-like" evidence="8">
    <location>
        <begin position="102"/>
        <end position="204"/>
    </location>
</feature>
<dbReference type="InterPro" id="IPR001117">
    <property type="entry name" value="Cu-oxidase_2nd"/>
</dbReference>
<evidence type="ECO:0000256" key="5">
    <source>
        <dbReference type="SAM" id="Phobius"/>
    </source>
</evidence>
<evidence type="ECO:0000256" key="4">
    <source>
        <dbReference type="ARBA" id="ARBA00023180"/>
    </source>
</evidence>
<reference evidence="9" key="1">
    <citation type="submission" date="2023-03" db="EMBL/GenBank/DDBJ databases">
        <title>Massive genome expansion in bonnet fungi (Mycena s.s.) driven by repeated elements and novel gene families across ecological guilds.</title>
        <authorList>
            <consortium name="Lawrence Berkeley National Laboratory"/>
            <person name="Harder C.B."/>
            <person name="Miyauchi S."/>
            <person name="Viragh M."/>
            <person name="Kuo A."/>
            <person name="Thoen E."/>
            <person name="Andreopoulos B."/>
            <person name="Lu D."/>
            <person name="Skrede I."/>
            <person name="Drula E."/>
            <person name="Henrissat B."/>
            <person name="Morin E."/>
            <person name="Kohler A."/>
            <person name="Barry K."/>
            <person name="LaButti K."/>
            <person name="Morin E."/>
            <person name="Salamov A."/>
            <person name="Lipzen A."/>
            <person name="Mereny Z."/>
            <person name="Hegedus B."/>
            <person name="Baldrian P."/>
            <person name="Stursova M."/>
            <person name="Weitz H."/>
            <person name="Taylor A."/>
            <person name="Grigoriev I.V."/>
            <person name="Nagy L.G."/>
            <person name="Martin F."/>
            <person name="Kauserud H."/>
        </authorList>
    </citation>
    <scope>NUCLEOTIDE SEQUENCE</scope>
    <source>
        <strain evidence="9">9144</strain>
    </source>
</reference>
<evidence type="ECO:0000313" key="10">
    <source>
        <dbReference type="Proteomes" id="UP001219525"/>
    </source>
</evidence>
<organism evidence="9 10">
    <name type="scientific">Mycena pura</name>
    <dbReference type="NCBI Taxonomy" id="153505"/>
    <lineage>
        <taxon>Eukaryota</taxon>
        <taxon>Fungi</taxon>
        <taxon>Dikarya</taxon>
        <taxon>Basidiomycota</taxon>
        <taxon>Agaricomycotina</taxon>
        <taxon>Agaricomycetes</taxon>
        <taxon>Agaricomycetidae</taxon>
        <taxon>Agaricales</taxon>
        <taxon>Marasmiineae</taxon>
        <taxon>Mycenaceae</taxon>
        <taxon>Mycena</taxon>
    </lineage>
</organism>
<dbReference type="PANTHER" id="PTHR11709:SF414">
    <property type="entry name" value="ADR239WP"/>
    <property type="match status" value="1"/>
</dbReference>
<dbReference type="EMBL" id="JARJCW010000120">
    <property type="protein sequence ID" value="KAJ7192446.1"/>
    <property type="molecule type" value="Genomic_DNA"/>
</dbReference>
<keyword evidence="2" id="KW-0186">Copper</keyword>
<dbReference type="Pfam" id="PF07732">
    <property type="entry name" value="Cu-oxidase_3"/>
    <property type="match status" value="1"/>
</dbReference>
<feature type="domain" description="Plastocyanin-like" evidence="6">
    <location>
        <begin position="208"/>
        <end position="334"/>
    </location>
</feature>
<dbReference type="AlphaFoldDB" id="A0AAD6UUK0"/>
<keyword evidence="5" id="KW-1133">Transmembrane helix</keyword>
<evidence type="ECO:0000256" key="3">
    <source>
        <dbReference type="ARBA" id="ARBA00023157"/>
    </source>
</evidence>
<evidence type="ECO:0000256" key="1">
    <source>
        <dbReference type="ARBA" id="ARBA00010609"/>
    </source>
</evidence>
<accession>A0AAD6UUK0</accession>
<dbReference type="GO" id="GO:0005507">
    <property type="term" value="F:copper ion binding"/>
    <property type="evidence" value="ECO:0007669"/>
    <property type="project" value="InterPro"/>
</dbReference>
<protein>
    <submittedName>
        <fullName evidence="9">Multi-copper oxidase</fullName>
    </submittedName>
</protein>
<dbReference type="InterPro" id="IPR045087">
    <property type="entry name" value="Cu-oxidase_fam"/>
</dbReference>
<dbReference type="InterPro" id="IPR011707">
    <property type="entry name" value="Cu-oxidase-like_N"/>
</dbReference>
<dbReference type="PANTHER" id="PTHR11709">
    <property type="entry name" value="MULTI-COPPER OXIDASE"/>
    <property type="match status" value="1"/>
</dbReference>
<sequence length="617" mass="67513">MADTWHDADADEHASLIRNLDGVDEPHPPPPSFRKRGYARAVLLLVLLPFVSLLWLASLTNPAPTPEHPPPADTFALDPAFDLAALPHMRVYRWTVSAVPVPGANRTRFAINGRSPGPLIEANVHDRILVYVTNGLETEGTHGLPQPGTPFYDGVPGITQCPIPPGATLLYNFTFGAWSGTTWWHGHTGMQHTDGLFGPLVVHAGATDEQKMEYDTDNSNPMETVPEPVPDAAAINGLGSGPHDSVTRADEYFEVRVTRGKTMRLRLIHAGTFAPLRFYIDGHALTVIEADGTPVTPVRVRDLVLQPAQRYSVLVTASMDCADGEAFWIRARIVDDQFAYTNYRMQSEARAVLRCTVTSSKNADTDPPPLPTTVPAPPADEPNWYALEAFDEWALRPADNVTFPSASGDRIADDNANLLKRDTVLRQDPTAAVTIPFKFSIQRTHQRNWRTFVNGTAWELMPLSEAALVADTAGIAAAGNATLEEGVQTWPNDQLIATVAHGQIVDFVITNLDDGGKAVHGHSPWLLGHGRGRFKAATMPLNTNNPMRRDTFNVPAHSWAVVRMLADNAGYWAWHMASGGLFQIAVPSAAGGRMVLPDDIVQQCDMWRHLEKLPPNT</sequence>
<comment type="caution">
    <text evidence="9">The sequence shown here is derived from an EMBL/GenBank/DDBJ whole genome shotgun (WGS) entry which is preliminary data.</text>
</comment>
<evidence type="ECO:0000259" key="6">
    <source>
        <dbReference type="Pfam" id="PF00394"/>
    </source>
</evidence>
<keyword evidence="3" id="KW-1015">Disulfide bond</keyword>
<dbReference type="InterPro" id="IPR011706">
    <property type="entry name" value="Cu-oxidase_C"/>
</dbReference>
<keyword evidence="4" id="KW-0325">Glycoprotein</keyword>
<dbReference type="GO" id="GO:0016491">
    <property type="term" value="F:oxidoreductase activity"/>
    <property type="evidence" value="ECO:0007669"/>
    <property type="project" value="InterPro"/>
</dbReference>
<evidence type="ECO:0000313" key="9">
    <source>
        <dbReference type="EMBL" id="KAJ7192446.1"/>
    </source>
</evidence>
<feature type="domain" description="Plastocyanin-like" evidence="7">
    <location>
        <begin position="482"/>
        <end position="575"/>
    </location>
</feature>
<dbReference type="SUPFAM" id="SSF49503">
    <property type="entry name" value="Cupredoxins"/>
    <property type="match status" value="3"/>
</dbReference>
<gene>
    <name evidence="9" type="ORF">GGX14DRAFT_480127</name>
</gene>
<dbReference type="Pfam" id="PF07731">
    <property type="entry name" value="Cu-oxidase_2"/>
    <property type="match status" value="1"/>
</dbReference>
<keyword evidence="10" id="KW-1185">Reference proteome</keyword>
<dbReference type="Gene3D" id="2.60.40.420">
    <property type="entry name" value="Cupredoxins - blue copper proteins"/>
    <property type="match status" value="3"/>
</dbReference>
<feature type="transmembrane region" description="Helical" evidence="5">
    <location>
        <begin position="37"/>
        <end position="57"/>
    </location>
</feature>
<dbReference type="InterPro" id="IPR008972">
    <property type="entry name" value="Cupredoxin"/>
</dbReference>
<dbReference type="Proteomes" id="UP001219525">
    <property type="component" value="Unassembled WGS sequence"/>
</dbReference>
<proteinExistence type="inferred from homology"/>
<evidence type="ECO:0000256" key="2">
    <source>
        <dbReference type="ARBA" id="ARBA00023008"/>
    </source>
</evidence>
<name>A0AAD6UUK0_9AGAR</name>
<evidence type="ECO:0000259" key="8">
    <source>
        <dbReference type="Pfam" id="PF07732"/>
    </source>
</evidence>
<keyword evidence="5" id="KW-0472">Membrane</keyword>